<dbReference type="RefSeq" id="WP_269480271.1">
    <property type="nucleotide sequence ID" value="NZ_JAPXGJ010000001.1"/>
</dbReference>
<dbReference type="AlphaFoldDB" id="A0A9Q4KSH3"/>
<reference evidence="1" key="1">
    <citation type="submission" date="2022-12" db="EMBL/GenBank/DDBJ databases">
        <title>Species Delineation and Comparative Genomics within the Campylobacter ureolyticus Complex.</title>
        <authorList>
            <person name="Maki J."/>
            <person name="Howard M."/>
            <person name="Connelly S."/>
            <person name="Hardy D.J."/>
            <person name="Cameron A."/>
        </authorList>
    </citation>
    <scope>NUCLEOTIDE SEQUENCE</scope>
    <source>
        <strain evidence="1">URMC_786</strain>
    </source>
</reference>
<sequence length="100" mass="11283">MGALVALTIIFTVVICFDFEVAAIAFLASAAGLITFHFALDTTPTVFKYCGYFPETEICRALKENPGYLTMDQIGKMVQRVIEEDERRKDLKKIQDIEVE</sequence>
<comment type="caution">
    <text evidence="1">The sequence shown here is derived from an EMBL/GenBank/DDBJ whole genome shotgun (WGS) entry which is preliminary data.</text>
</comment>
<organism evidence="1 2">
    <name type="scientific">Campylobacter ureolyticus</name>
    <dbReference type="NCBI Taxonomy" id="827"/>
    <lineage>
        <taxon>Bacteria</taxon>
        <taxon>Pseudomonadati</taxon>
        <taxon>Campylobacterota</taxon>
        <taxon>Epsilonproteobacteria</taxon>
        <taxon>Campylobacterales</taxon>
        <taxon>Campylobacteraceae</taxon>
        <taxon>Campylobacter</taxon>
    </lineage>
</organism>
<dbReference type="EMBL" id="JAPXGP010000004">
    <property type="protein sequence ID" value="MCZ6161959.1"/>
    <property type="molecule type" value="Genomic_DNA"/>
</dbReference>
<proteinExistence type="predicted"/>
<name>A0A9Q4KSH3_9BACT</name>
<protein>
    <submittedName>
        <fullName evidence="1">Uncharacterized protein</fullName>
    </submittedName>
</protein>
<evidence type="ECO:0000313" key="2">
    <source>
        <dbReference type="Proteomes" id="UP001075461"/>
    </source>
</evidence>
<gene>
    <name evidence="1" type="ORF">O6B92_06370</name>
</gene>
<dbReference type="Proteomes" id="UP001075461">
    <property type="component" value="Unassembled WGS sequence"/>
</dbReference>
<evidence type="ECO:0000313" key="1">
    <source>
        <dbReference type="EMBL" id="MCZ6161959.1"/>
    </source>
</evidence>
<accession>A0A9Q4KSH3</accession>